<keyword evidence="1" id="KW-0812">Transmembrane</keyword>
<feature type="transmembrane region" description="Helical" evidence="1">
    <location>
        <begin position="61"/>
        <end position="84"/>
    </location>
</feature>
<dbReference type="RefSeq" id="WP_133880221.1">
    <property type="nucleotide sequence ID" value="NZ_MWIN01000012.1"/>
</dbReference>
<feature type="transmembrane region" description="Helical" evidence="1">
    <location>
        <begin position="28"/>
        <end position="49"/>
    </location>
</feature>
<accession>A0A4R7PED7</accession>
<protein>
    <submittedName>
        <fullName evidence="2">Uncharacterized protein</fullName>
    </submittedName>
</protein>
<reference evidence="2 3" key="1">
    <citation type="submission" date="2019-03" db="EMBL/GenBank/DDBJ databases">
        <title>Genomic Encyclopedia of Type Strains, Phase IV (KMG-IV): sequencing the most valuable type-strain genomes for metagenomic binning, comparative biology and taxonomic classification.</title>
        <authorList>
            <person name="Goeker M."/>
        </authorList>
    </citation>
    <scope>NUCLEOTIDE SEQUENCE [LARGE SCALE GENOMIC DNA]</scope>
    <source>
        <strain evidence="2 3">DSM 26377</strain>
    </source>
</reference>
<keyword evidence="1" id="KW-1133">Transmembrane helix</keyword>
<evidence type="ECO:0000313" key="3">
    <source>
        <dbReference type="Proteomes" id="UP000295341"/>
    </source>
</evidence>
<comment type="caution">
    <text evidence="2">The sequence shown here is derived from an EMBL/GenBank/DDBJ whole genome shotgun (WGS) entry which is preliminary data.</text>
</comment>
<keyword evidence="1" id="KW-0472">Membrane</keyword>
<evidence type="ECO:0000256" key="1">
    <source>
        <dbReference type="SAM" id="Phobius"/>
    </source>
</evidence>
<name>A0A4R7PED7_9GAMM</name>
<dbReference type="Proteomes" id="UP000295341">
    <property type="component" value="Unassembled WGS sequence"/>
</dbReference>
<sequence>MSRRKRTDATLTGRAHADLGRSPTLRQVATVGWSTFLGASLALLVWLMLPADWLEPPMSMARLAAAFGICLVLALVPATCQALLCDCDASGGSRAR</sequence>
<keyword evidence="3" id="KW-1185">Reference proteome</keyword>
<dbReference type="AlphaFoldDB" id="A0A4R7PED7"/>
<proteinExistence type="predicted"/>
<dbReference type="EMBL" id="SOBT01000008">
    <property type="protein sequence ID" value="TDU31650.1"/>
    <property type="molecule type" value="Genomic_DNA"/>
</dbReference>
<evidence type="ECO:0000313" key="2">
    <source>
        <dbReference type="EMBL" id="TDU31650.1"/>
    </source>
</evidence>
<gene>
    <name evidence="2" type="ORF">DFR24_1026</name>
</gene>
<organism evidence="2 3">
    <name type="scientific">Panacagrimonas perspica</name>
    <dbReference type="NCBI Taxonomy" id="381431"/>
    <lineage>
        <taxon>Bacteria</taxon>
        <taxon>Pseudomonadati</taxon>
        <taxon>Pseudomonadota</taxon>
        <taxon>Gammaproteobacteria</taxon>
        <taxon>Nevskiales</taxon>
        <taxon>Nevskiaceae</taxon>
        <taxon>Panacagrimonas</taxon>
    </lineage>
</organism>